<evidence type="ECO:0000313" key="1">
    <source>
        <dbReference type="EMBL" id="RWR88097.1"/>
    </source>
</evidence>
<proteinExistence type="predicted"/>
<accession>A0A3S3MXH3</accession>
<organism evidence="1 2">
    <name type="scientific">Cinnamomum micranthum f. kanehirae</name>
    <dbReference type="NCBI Taxonomy" id="337451"/>
    <lineage>
        <taxon>Eukaryota</taxon>
        <taxon>Viridiplantae</taxon>
        <taxon>Streptophyta</taxon>
        <taxon>Embryophyta</taxon>
        <taxon>Tracheophyta</taxon>
        <taxon>Spermatophyta</taxon>
        <taxon>Magnoliopsida</taxon>
        <taxon>Magnoliidae</taxon>
        <taxon>Laurales</taxon>
        <taxon>Lauraceae</taxon>
        <taxon>Cinnamomum</taxon>
    </lineage>
</organism>
<sequence length="62" mass="7271">MIMIIILGLSYSSRVHTYRENSVFTIDCLVNIQRKGFTKERAEERRPVAVNHLRSKFVVSFL</sequence>
<keyword evidence="2" id="KW-1185">Reference proteome</keyword>
<dbReference type="AlphaFoldDB" id="A0A3S3MXH3"/>
<dbReference type="EMBL" id="QPKB01000007">
    <property type="protein sequence ID" value="RWR88097.1"/>
    <property type="molecule type" value="Genomic_DNA"/>
</dbReference>
<comment type="caution">
    <text evidence="1">The sequence shown here is derived from an EMBL/GenBank/DDBJ whole genome shotgun (WGS) entry which is preliminary data.</text>
</comment>
<reference evidence="1 2" key="1">
    <citation type="journal article" date="2019" name="Nat. Plants">
        <title>Stout camphor tree genome fills gaps in understanding of flowering plant genome evolution.</title>
        <authorList>
            <person name="Chaw S.M."/>
            <person name="Liu Y.C."/>
            <person name="Wu Y.W."/>
            <person name="Wang H.Y."/>
            <person name="Lin C.I."/>
            <person name="Wu C.S."/>
            <person name="Ke H.M."/>
            <person name="Chang L.Y."/>
            <person name="Hsu C.Y."/>
            <person name="Yang H.T."/>
            <person name="Sudianto E."/>
            <person name="Hsu M.H."/>
            <person name="Wu K.P."/>
            <person name="Wang L.N."/>
            <person name="Leebens-Mack J.H."/>
            <person name="Tsai I.J."/>
        </authorList>
    </citation>
    <scope>NUCLEOTIDE SEQUENCE [LARGE SCALE GENOMIC DNA]</scope>
    <source>
        <strain evidence="2">cv. Chaw 1501</strain>
        <tissue evidence="1">Young leaves</tissue>
    </source>
</reference>
<gene>
    <name evidence="1" type="ORF">CKAN_01707900</name>
</gene>
<evidence type="ECO:0000313" key="2">
    <source>
        <dbReference type="Proteomes" id="UP000283530"/>
    </source>
</evidence>
<protein>
    <submittedName>
        <fullName evidence="1">Uncharacterized protein</fullName>
    </submittedName>
</protein>
<name>A0A3S3MXH3_9MAGN</name>
<dbReference type="Proteomes" id="UP000283530">
    <property type="component" value="Unassembled WGS sequence"/>
</dbReference>